<organism evidence="2 3">
    <name type="scientific">Fulvivirga lutea</name>
    <dbReference type="NCBI Taxonomy" id="2810512"/>
    <lineage>
        <taxon>Bacteria</taxon>
        <taxon>Pseudomonadati</taxon>
        <taxon>Bacteroidota</taxon>
        <taxon>Cytophagia</taxon>
        <taxon>Cytophagales</taxon>
        <taxon>Fulvivirgaceae</taxon>
        <taxon>Fulvivirga</taxon>
    </lineage>
</organism>
<evidence type="ECO:0000313" key="2">
    <source>
        <dbReference type="EMBL" id="QSE98670.1"/>
    </source>
</evidence>
<dbReference type="PROSITE" id="PS51257">
    <property type="entry name" value="PROKAR_LIPOPROTEIN"/>
    <property type="match status" value="1"/>
</dbReference>
<feature type="domain" description="Tail specific protease" evidence="1">
    <location>
        <begin position="179"/>
        <end position="389"/>
    </location>
</feature>
<dbReference type="GO" id="GO:0008236">
    <property type="term" value="F:serine-type peptidase activity"/>
    <property type="evidence" value="ECO:0007669"/>
    <property type="project" value="InterPro"/>
</dbReference>
<accession>A0A974WIA8</accession>
<dbReference type="InterPro" id="IPR005151">
    <property type="entry name" value="Tail-specific_protease"/>
</dbReference>
<protein>
    <recommendedName>
        <fullName evidence="1">Tail specific protease domain-containing protein</fullName>
    </recommendedName>
</protein>
<name>A0A974WIA8_9BACT</name>
<reference evidence="2" key="1">
    <citation type="submission" date="2021-02" db="EMBL/GenBank/DDBJ databases">
        <title>Fulvivirga sp. S481 isolated from sea water.</title>
        <authorList>
            <person name="Bae S.S."/>
            <person name="Baek K."/>
        </authorList>
    </citation>
    <scope>NUCLEOTIDE SEQUENCE</scope>
    <source>
        <strain evidence="2">S481</strain>
    </source>
</reference>
<evidence type="ECO:0000313" key="3">
    <source>
        <dbReference type="Proteomes" id="UP000662783"/>
    </source>
</evidence>
<sequence>MMNKPLFFLLISYFLIGCHGSSELISTDKIKDDFDQLLENLEEHYIYFEEKNIDIECIKCYYDSLIPRINNRNQALLFFESVLNEFHDNHLILSANVSSSYRLYAPIYLTYRNDEFYISNVWSSNIIDPPVSLVGSKLLQFNSNDFKTLIQEFPVFCADKNNQKVKTWIANKIIAGRYDRPRLMTVEQATGDVRTIDLDQIETKQVEDLLTYTIRQNIGIICINNSLGNNDLIGVFDEVLDNLMETKSIIIDLRNTINGGNTYVARALMGHFVDTVQAYQMHSTSEKVGNNPEVARTWVEYVSPRKPFYNKPVFIIVGRWTGSMGEGIAVAFDSFENATVIGSEMAGLGGEVTNFSFRNRHYSYQLPTTKLYHIDGTLREEFSPRNDNENDSKDLIKRMLNEPELFIKTKK</sequence>
<dbReference type="GO" id="GO:0006508">
    <property type="term" value="P:proteolysis"/>
    <property type="evidence" value="ECO:0007669"/>
    <property type="project" value="InterPro"/>
</dbReference>
<dbReference type="EMBL" id="CP070608">
    <property type="protein sequence ID" value="QSE98670.1"/>
    <property type="molecule type" value="Genomic_DNA"/>
</dbReference>
<dbReference type="Gene3D" id="3.90.226.10">
    <property type="entry name" value="2-enoyl-CoA Hydratase, Chain A, domain 1"/>
    <property type="match status" value="1"/>
</dbReference>
<dbReference type="Gene3D" id="3.30.750.44">
    <property type="match status" value="1"/>
</dbReference>
<dbReference type="Proteomes" id="UP000662783">
    <property type="component" value="Chromosome"/>
</dbReference>
<dbReference type="Pfam" id="PF14684">
    <property type="entry name" value="Tricorn_C1"/>
    <property type="match status" value="1"/>
</dbReference>
<dbReference type="RefSeq" id="WP_205723184.1">
    <property type="nucleotide sequence ID" value="NZ_CP070608.1"/>
</dbReference>
<keyword evidence="3" id="KW-1185">Reference proteome</keyword>
<dbReference type="SMART" id="SM00245">
    <property type="entry name" value="TSPc"/>
    <property type="match status" value="1"/>
</dbReference>
<dbReference type="InterPro" id="IPR028204">
    <property type="entry name" value="Tricorn_C1"/>
</dbReference>
<evidence type="ECO:0000259" key="1">
    <source>
        <dbReference type="SMART" id="SM00245"/>
    </source>
</evidence>
<dbReference type="Pfam" id="PF03572">
    <property type="entry name" value="Peptidase_S41"/>
    <property type="match status" value="1"/>
</dbReference>
<dbReference type="AlphaFoldDB" id="A0A974WIA8"/>
<dbReference type="PANTHER" id="PTHR11261">
    <property type="entry name" value="INTERPHOTORECEPTOR RETINOID-BINDING PROTEIN"/>
    <property type="match status" value="1"/>
</dbReference>
<dbReference type="KEGG" id="fuv:JR347_06210"/>
<dbReference type="InterPro" id="IPR029045">
    <property type="entry name" value="ClpP/crotonase-like_dom_sf"/>
</dbReference>
<proteinExistence type="predicted"/>
<gene>
    <name evidence="2" type="ORF">JR347_06210</name>
</gene>
<dbReference type="SUPFAM" id="SSF52096">
    <property type="entry name" value="ClpP/crotonase"/>
    <property type="match status" value="1"/>
</dbReference>
<dbReference type="PANTHER" id="PTHR11261:SF3">
    <property type="entry name" value="RETINOL-BINDING PROTEIN 3"/>
    <property type="match status" value="1"/>
</dbReference>